<name>A0ABT5LK28_9GAMM</name>
<organism evidence="1 2">
    <name type="scientific">Xenorhabdus yunnanensis</name>
    <dbReference type="NCBI Taxonomy" id="3025878"/>
    <lineage>
        <taxon>Bacteria</taxon>
        <taxon>Pseudomonadati</taxon>
        <taxon>Pseudomonadota</taxon>
        <taxon>Gammaproteobacteria</taxon>
        <taxon>Enterobacterales</taxon>
        <taxon>Morganellaceae</taxon>
        <taxon>Xenorhabdus</taxon>
    </lineage>
</organism>
<protein>
    <recommendedName>
        <fullName evidence="3">Lipoprotein</fullName>
    </recommendedName>
</protein>
<gene>
    <name evidence="1" type="ORF">PSI23_19865</name>
</gene>
<reference evidence="1 2" key="1">
    <citation type="submission" date="2023-02" db="EMBL/GenBank/DDBJ databases">
        <title>Entomopathogenic bacteria.</title>
        <authorList>
            <person name="Machado R.A."/>
        </authorList>
    </citation>
    <scope>NUCLEOTIDE SEQUENCE [LARGE SCALE GENOMIC DNA]</scope>
    <source>
        <strain evidence="1 2">XENO-10</strain>
    </source>
</reference>
<sequence>MSGCTTTPPTPSGEPYQENLLKKCQAILPKLTGTTGNNLANILIDYSALYGNCAARHNQLVDEINKRKEFIHEQRK</sequence>
<dbReference type="EMBL" id="JAQRFI010000088">
    <property type="protein sequence ID" value="MDC9591476.1"/>
    <property type="molecule type" value="Genomic_DNA"/>
</dbReference>
<evidence type="ECO:0000313" key="1">
    <source>
        <dbReference type="EMBL" id="MDC9591476.1"/>
    </source>
</evidence>
<keyword evidence="2" id="KW-1185">Reference proteome</keyword>
<dbReference type="Proteomes" id="UP001217178">
    <property type="component" value="Unassembled WGS sequence"/>
</dbReference>
<accession>A0ABT5LK28</accession>
<evidence type="ECO:0008006" key="3">
    <source>
        <dbReference type="Google" id="ProtNLM"/>
    </source>
</evidence>
<proteinExistence type="predicted"/>
<evidence type="ECO:0000313" key="2">
    <source>
        <dbReference type="Proteomes" id="UP001217178"/>
    </source>
</evidence>
<comment type="caution">
    <text evidence="1">The sequence shown here is derived from an EMBL/GenBank/DDBJ whole genome shotgun (WGS) entry which is preliminary data.</text>
</comment>